<evidence type="ECO:0000256" key="1">
    <source>
        <dbReference type="SAM" id="MobiDB-lite"/>
    </source>
</evidence>
<evidence type="ECO:0000256" key="2">
    <source>
        <dbReference type="SAM" id="Phobius"/>
    </source>
</evidence>
<keyword evidence="2" id="KW-0812">Transmembrane</keyword>
<feature type="transmembrane region" description="Helical" evidence="2">
    <location>
        <begin position="29"/>
        <end position="49"/>
    </location>
</feature>
<protein>
    <submittedName>
        <fullName evidence="3">Uncharacterized protein</fullName>
    </submittedName>
</protein>
<keyword evidence="2" id="KW-1133">Transmembrane helix</keyword>
<keyword evidence="2" id="KW-0472">Membrane</keyword>
<evidence type="ECO:0000313" key="4">
    <source>
        <dbReference type="Proteomes" id="UP001267710"/>
    </source>
</evidence>
<dbReference type="RefSeq" id="WP_309831502.1">
    <property type="nucleotide sequence ID" value="NZ_JAVIZX010000001.1"/>
</dbReference>
<name>A0ABU1IG87_9BURK</name>
<feature type="compositionally biased region" description="Low complexity" evidence="1">
    <location>
        <begin position="67"/>
        <end position="76"/>
    </location>
</feature>
<feature type="compositionally biased region" description="Polar residues" evidence="1">
    <location>
        <begin position="82"/>
        <end position="94"/>
    </location>
</feature>
<dbReference type="EMBL" id="JAVIZX010000001">
    <property type="protein sequence ID" value="MDR6216239.1"/>
    <property type="molecule type" value="Genomic_DNA"/>
</dbReference>
<feature type="region of interest" description="Disordered" evidence="1">
    <location>
        <begin position="1"/>
        <end position="24"/>
    </location>
</feature>
<evidence type="ECO:0000313" key="3">
    <source>
        <dbReference type="EMBL" id="MDR6216239.1"/>
    </source>
</evidence>
<proteinExistence type="predicted"/>
<comment type="caution">
    <text evidence="3">The sequence shown here is derived from an EMBL/GenBank/DDBJ whole genome shotgun (WGS) entry which is preliminary data.</text>
</comment>
<accession>A0ABU1IG87</accession>
<organism evidence="3 4">
    <name type="scientific">Paracidovorax wautersii</name>
    <dbReference type="NCBI Taxonomy" id="1177982"/>
    <lineage>
        <taxon>Bacteria</taxon>
        <taxon>Pseudomonadati</taxon>
        <taxon>Pseudomonadota</taxon>
        <taxon>Betaproteobacteria</taxon>
        <taxon>Burkholderiales</taxon>
        <taxon>Comamonadaceae</taxon>
        <taxon>Paracidovorax</taxon>
    </lineage>
</organism>
<sequence>MSDPQRPSETVNTSQGPKRPTSVRDNLRAFRMAAIGAAVALAIVIAFNVMAPKDRLDAPAGTGGAPAAGQGAQQTGGPSGSDPVQRTAPQQGDSPTAPGREGVGAPQGSAVPASR</sequence>
<feature type="region of interest" description="Disordered" evidence="1">
    <location>
        <begin position="54"/>
        <end position="115"/>
    </location>
</feature>
<keyword evidence="4" id="KW-1185">Reference proteome</keyword>
<dbReference type="Proteomes" id="UP001267710">
    <property type="component" value="Unassembled WGS sequence"/>
</dbReference>
<gene>
    <name evidence="3" type="ORF">QE399_003928</name>
</gene>
<feature type="compositionally biased region" description="Polar residues" evidence="1">
    <location>
        <begin position="1"/>
        <end position="16"/>
    </location>
</feature>
<reference evidence="3 4" key="1">
    <citation type="submission" date="2023-08" db="EMBL/GenBank/DDBJ databases">
        <title>Functional and genomic diversity of the sorghum phyllosphere microbiome.</title>
        <authorList>
            <person name="Shade A."/>
        </authorList>
    </citation>
    <scope>NUCLEOTIDE SEQUENCE [LARGE SCALE GENOMIC DNA]</scope>
    <source>
        <strain evidence="3 4">SORGH_AS_0335</strain>
    </source>
</reference>